<accession>N6X976</accession>
<dbReference type="Proteomes" id="UP000013042">
    <property type="component" value="Unassembled WGS sequence"/>
</dbReference>
<proteinExistence type="predicted"/>
<dbReference type="InterPro" id="IPR014721">
    <property type="entry name" value="Ribsml_uS5_D2-typ_fold_subgr"/>
</dbReference>
<evidence type="ECO:0000313" key="2">
    <source>
        <dbReference type="Proteomes" id="UP000013042"/>
    </source>
</evidence>
<dbReference type="EMBL" id="AMXD01000201">
    <property type="protein sequence ID" value="ENO78281.1"/>
    <property type="molecule type" value="Genomic_DNA"/>
</dbReference>
<reference evidence="1 2" key="1">
    <citation type="submission" date="2012-09" db="EMBL/GenBank/DDBJ databases">
        <title>Draft Genome Sequences of 6 Strains from Genus Thauera.</title>
        <authorList>
            <person name="Liu B."/>
            <person name="Shapleigh J.P."/>
            <person name="Frostegard A.H."/>
        </authorList>
    </citation>
    <scope>NUCLEOTIDE SEQUENCE [LARGE SCALE GENOMIC DNA]</scope>
    <source>
        <strain evidence="1 2">S2</strain>
    </source>
</reference>
<dbReference type="AlphaFoldDB" id="N6X976"/>
<dbReference type="Pfam" id="PF13541">
    <property type="entry name" value="ChlI"/>
    <property type="match status" value="1"/>
</dbReference>
<dbReference type="SUPFAM" id="SSF54211">
    <property type="entry name" value="Ribosomal protein S5 domain 2-like"/>
    <property type="match status" value="1"/>
</dbReference>
<dbReference type="RefSeq" id="WP_004326116.1">
    <property type="nucleotide sequence ID" value="NZ_AMXD01000201.1"/>
</dbReference>
<dbReference type="Gene3D" id="3.30.230.10">
    <property type="match status" value="1"/>
</dbReference>
<protein>
    <submittedName>
        <fullName evidence="1">Mg chelatase subunit ChlI</fullName>
    </submittedName>
</protein>
<organism evidence="1 2">
    <name type="scientific">Thauera aminoaromatica S2</name>
    <dbReference type="NCBI Taxonomy" id="1234381"/>
    <lineage>
        <taxon>Bacteria</taxon>
        <taxon>Pseudomonadati</taxon>
        <taxon>Pseudomonadota</taxon>
        <taxon>Betaproteobacteria</taxon>
        <taxon>Rhodocyclales</taxon>
        <taxon>Zoogloeaceae</taxon>
        <taxon>Thauera</taxon>
    </lineage>
</organism>
<name>N6X976_THASP</name>
<sequence length="147" mass="15305">MSLALVHARALDGIEAPPVTVEVHLGNGLPQFHLVGLADTEVREARDRVRAAIQSAQFEFPQRRITVNLAPADLPKEGGRFDLAIAIGILAASGQVAERLLPRLELCGELSLNGGLRPVRGVLSAALAAARAGRALVLAPANAAEAA</sequence>
<evidence type="ECO:0000313" key="1">
    <source>
        <dbReference type="EMBL" id="ENO78281.1"/>
    </source>
</evidence>
<gene>
    <name evidence="1" type="ORF">C665_18582</name>
</gene>
<comment type="caution">
    <text evidence="1">The sequence shown here is derived from an EMBL/GenBank/DDBJ whole genome shotgun (WGS) entry which is preliminary data.</text>
</comment>
<dbReference type="InterPro" id="IPR020568">
    <property type="entry name" value="Ribosomal_Su5_D2-typ_SF"/>
</dbReference>
<feature type="non-terminal residue" evidence="1">
    <location>
        <position position="147"/>
    </location>
</feature>